<accession>A0AAW1DPI8</accession>
<dbReference type="Proteomes" id="UP001461498">
    <property type="component" value="Unassembled WGS sequence"/>
</dbReference>
<evidence type="ECO:0000256" key="1">
    <source>
        <dbReference type="SAM" id="MobiDB-lite"/>
    </source>
</evidence>
<sequence>MGVHKTTEHESGYFEDEDESRPNRESNNNTVEYRLCPEEMDHLYYEQDTEPVKTNNGK</sequence>
<keyword evidence="3" id="KW-1185">Reference proteome</keyword>
<gene>
    <name evidence="2" type="ORF">O3M35_005194</name>
</gene>
<feature type="compositionally biased region" description="Basic and acidic residues" evidence="1">
    <location>
        <begin position="1"/>
        <end position="12"/>
    </location>
</feature>
<protein>
    <submittedName>
        <fullName evidence="2">Uncharacterized protein</fullName>
    </submittedName>
</protein>
<comment type="caution">
    <text evidence="2">The sequence shown here is derived from an EMBL/GenBank/DDBJ whole genome shotgun (WGS) entry which is preliminary data.</text>
</comment>
<organism evidence="2 3">
    <name type="scientific">Rhynocoris fuscipes</name>
    <dbReference type="NCBI Taxonomy" id="488301"/>
    <lineage>
        <taxon>Eukaryota</taxon>
        <taxon>Metazoa</taxon>
        <taxon>Ecdysozoa</taxon>
        <taxon>Arthropoda</taxon>
        <taxon>Hexapoda</taxon>
        <taxon>Insecta</taxon>
        <taxon>Pterygota</taxon>
        <taxon>Neoptera</taxon>
        <taxon>Paraneoptera</taxon>
        <taxon>Hemiptera</taxon>
        <taxon>Heteroptera</taxon>
        <taxon>Panheteroptera</taxon>
        <taxon>Cimicomorpha</taxon>
        <taxon>Reduviidae</taxon>
        <taxon>Harpactorinae</taxon>
        <taxon>Harpactorini</taxon>
        <taxon>Rhynocoris</taxon>
    </lineage>
</organism>
<reference evidence="2 3" key="1">
    <citation type="submission" date="2022-12" db="EMBL/GenBank/DDBJ databases">
        <title>Chromosome-level genome assembly of true bugs.</title>
        <authorList>
            <person name="Ma L."/>
            <person name="Li H."/>
        </authorList>
    </citation>
    <scope>NUCLEOTIDE SEQUENCE [LARGE SCALE GENOMIC DNA]</scope>
    <source>
        <strain evidence="2">Lab_2022b</strain>
    </source>
</reference>
<evidence type="ECO:0000313" key="2">
    <source>
        <dbReference type="EMBL" id="KAK9510399.1"/>
    </source>
</evidence>
<evidence type="ECO:0000313" key="3">
    <source>
        <dbReference type="Proteomes" id="UP001461498"/>
    </source>
</evidence>
<dbReference type="EMBL" id="JAPXFL010000002">
    <property type="protein sequence ID" value="KAK9510399.1"/>
    <property type="molecule type" value="Genomic_DNA"/>
</dbReference>
<dbReference type="AlphaFoldDB" id="A0AAW1DPI8"/>
<name>A0AAW1DPI8_9HEMI</name>
<feature type="region of interest" description="Disordered" evidence="1">
    <location>
        <begin position="1"/>
        <end position="32"/>
    </location>
</feature>
<proteinExistence type="predicted"/>